<evidence type="ECO:0000256" key="2">
    <source>
        <dbReference type="ARBA" id="ARBA00022448"/>
    </source>
</evidence>
<dbReference type="AlphaFoldDB" id="A0A840Q4W7"/>
<dbReference type="InterPro" id="IPR000390">
    <property type="entry name" value="Small_drug/metabolite_transptr"/>
</dbReference>
<evidence type="ECO:0000256" key="3">
    <source>
        <dbReference type="ARBA" id="ARBA00022475"/>
    </source>
</evidence>
<comment type="similarity">
    <text evidence="7">Belongs to the drug/metabolite transporter (DMT) superfamily. Small multidrug resistance (SMR) (TC 2.A.7.1) family.</text>
</comment>
<dbReference type="InterPro" id="IPR045324">
    <property type="entry name" value="Small_multidrug_res"/>
</dbReference>
<feature type="transmembrane region" description="Helical" evidence="8">
    <location>
        <begin position="79"/>
        <end position="98"/>
    </location>
</feature>
<dbReference type="Pfam" id="PF00893">
    <property type="entry name" value="Multi_Drug_Res"/>
    <property type="match status" value="1"/>
</dbReference>
<accession>A0A840Q4W7</accession>
<keyword evidence="3" id="KW-1003">Cell membrane</keyword>
<dbReference type="GO" id="GO:0022857">
    <property type="term" value="F:transmembrane transporter activity"/>
    <property type="evidence" value="ECO:0007669"/>
    <property type="project" value="InterPro"/>
</dbReference>
<dbReference type="PANTHER" id="PTHR30561:SF1">
    <property type="entry name" value="MULTIDRUG TRANSPORTER EMRE"/>
    <property type="match status" value="1"/>
</dbReference>
<dbReference type="Gene3D" id="1.10.3730.20">
    <property type="match status" value="1"/>
</dbReference>
<comment type="subcellular location">
    <subcellularLocation>
        <location evidence="1 7">Cell membrane</location>
        <topology evidence="1 7">Multi-pass membrane protein</topology>
    </subcellularLocation>
</comment>
<evidence type="ECO:0000256" key="8">
    <source>
        <dbReference type="SAM" id="Phobius"/>
    </source>
</evidence>
<evidence type="ECO:0000313" key="9">
    <source>
        <dbReference type="EMBL" id="MBB5155614.1"/>
    </source>
</evidence>
<feature type="transmembrane region" description="Helical" evidence="8">
    <location>
        <begin position="25"/>
        <end position="45"/>
    </location>
</feature>
<organism evidence="9 10">
    <name type="scientific">Saccharopolyspora phatthalungensis</name>
    <dbReference type="NCBI Taxonomy" id="664693"/>
    <lineage>
        <taxon>Bacteria</taxon>
        <taxon>Bacillati</taxon>
        <taxon>Actinomycetota</taxon>
        <taxon>Actinomycetes</taxon>
        <taxon>Pseudonocardiales</taxon>
        <taxon>Pseudonocardiaceae</taxon>
        <taxon>Saccharopolyspora</taxon>
    </lineage>
</organism>
<keyword evidence="10" id="KW-1185">Reference proteome</keyword>
<name>A0A840Q4W7_9PSEU</name>
<dbReference type="PANTHER" id="PTHR30561">
    <property type="entry name" value="SMR FAMILY PROTON-DEPENDENT DRUG EFFLUX TRANSPORTER SUGE"/>
    <property type="match status" value="1"/>
</dbReference>
<evidence type="ECO:0000256" key="7">
    <source>
        <dbReference type="RuleBase" id="RU003942"/>
    </source>
</evidence>
<dbReference type="InterPro" id="IPR037185">
    <property type="entry name" value="EmrE-like"/>
</dbReference>
<evidence type="ECO:0000313" key="10">
    <source>
        <dbReference type="Proteomes" id="UP000584374"/>
    </source>
</evidence>
<dbReference type="FunFam" id="1.10.3730.20:FF:000001">
    <property type="entry name" value="Quaternary ammonium compound resistance transporter SugE"/>
    <property type="match status" value="1"/>
</dbReference>
<keyword evidence="2" id="KW-0813">Transport</keyword>
<feature type="transmembrane region" description="Helical" evidence="8">
    <location>
        <begin position="52"/>
        <end position="73"/>
    </location>
</feature>
<evidence type="ECO:0000256" key="1">
    <source>
        <dbReference type="ARBA" id="ARBA00004651"/>
    </source>
</evidence>
<keyword evidence="5 8" id="KW-1133">Transmembrane helix</keyword>
<dbReference type="EMBL" id="JACHIW010000001">
    <property type="protein sequence ID" value="MBB5155614.1"/>
    <property type="molecule type" value="Genomic_DNA"/>
</dbReference>
<keyword evidence="6 8" id="KW-0472">Membrane</keyword>
<evidence type="ECO:0000256" key="6">
    <source>
        <dbReference type="ARBA" id="ARBA00023136"/>
    </source>
</evidence>
<dbReference type="SUPFAM" id="SSF103481">
    <property type="entry name" value="Multidrug resistance efflux transporter EmrE"/>
    <property type="match status" value="1"/>
</dbReference>
<proteinExistence type="inferred from homology"/>
<comment type="caution">
    <text evidence="9">The sequence shown here is derived from an EMBL/GenBank/DDBJ whole genome shotgun (WGS) entry which is preliminary data.</text>
</comment>
<evidence type="ECO:0000256" key="5">
    <source>
        <dbReference type="ARBA" id="ARBA00022989"/>
    </source>
</evidence>
<sequence length="101" mass="10043">MLGAIAAEVVATTALKLSHGFSKPLPSVVVAVGYLTSFALLALALKKLEVSVAYAVWSGVGTAAVCIVGIVAMKEPLTAAKAAGVLLIIGGVVTLNLTGSH</sequence>
<keyword evidence="4 7" id="KW-0812">Transmembrane</keyword>
<reference evidence="9 10" key="1">
    <citation type="submission" date="2020-08" db="EMBL/GenBank/DDBJ databases">
        <title>Sequencing the genomes of 1000 actinobacteria strains.</title>
        <authorList>
            <person name="Klenk H.-P."/>
        </authorList>
    </citation>
    <scope>NUCLEOTIDE SEQUENCE [LARGE SCALE GENOMIC DNA]</scope>
    <source>
        <strain evidence="9 10">DSM 45584</strain>
    </source>
</reference>
<protein>
    <submittedName>
        <fullName evidence="9">Small multidrug resistance pump</fullName>
    </submittedName>
</protein>
<dbReference type="Proteomes" id="UP000584374">
    <property type="component" value="Unassembled WGS sequence"/>
</dbReference>
<evidence type="ECO:0000256" key="4">
    <source>
        <dbReference type="ARBA" id="ARBA00022692"/>
    </source>
</evidence>
<dbReference type="GO" id="GO:0005886">
    <property type="term" value="C:plasma membrane"/>
    <property type="evidence" value="ECO:0007669"/>
    <property type="project" value="UniProtKB-SubCell"/>
</dbReference>
<gene>
    <name evidence="9" type="ORF">BJ970_003148</name>
</gene>